<dbReference type="SMART" id="SM00044">
    <property type="entry name" value="CYCc"/>
    <property type="match status" value="1"/>
</dbReference>
<feature type="transmembrane region" description="Helical" evidence="1">
    <location>
        <begin position="152"/>
        <end position="170"/>
    </location>
</feature>
<name>A0A3S0A822_9HYPH</name>
<reference evidence="3 4" key="1">
    <citation type="submission" date="2018-12" db="EMBL/GenBank/DDBJ databases">
        <title>Mesorhizobium carbonis sp. nov., isolated from coal mine water.</title>
        <authorList>
            <person name="Xin W."/>
            <person name="Xu Z."/>
            <person name="Xiang F."/>
            <person name="Zhang J."/>
            <person name="Xi L."/>
            <person name="Liu J."/>
        </authorList>
    </citation>
    <scope>NUCLEOTIDE SEQUENCE [LARGE SCALE GENOMIC DNA]</scope>
    <source>
        <strain evidence="3 4">B2.3</strain>
    </source>
</reference>
<dbReference type="CDD" id="cd07302">
    <property type="entry name" value="CHD"/>
    <property type="match status" value="1"/>
</dbReference>
<evidence type="ECO:0000256" key="1">
    <source>
        <dbReference type="SAM" id="Phobius"/>
    </source>
</evidence>
<dbReference type="OrthoDB" id="9789782at2"/>
<dbReference type="InterPro" id="IPR001054">
    <property type="entry name" value="A/G_cyclase"/>
</dbReference>
<dbReference type="AlphaFoldDB" id="A0A3S0A822"/>
<accession>A0A3S0A822</accession>
<gene>
    <name evidence="3" type="ORF">EJC49_08745</name>
</gene>
<keyword evidence="1" id="KW-0472">Membrane</keyword>
<feature type="transmembrane region" description="Helical" evidence="1">
    <location>
        <begin position="62"/>
        <end position="83"/>
    </location>
</feature>
<feature type="transmembrane region" description="Helical" evidence="1">
    <location>
        <begin position="30"/>
        <end position="50"/>
    </location>
</feature>
<proteinExistence type="predicted"/>
<feature type="transmembrane region" description="Helical" evidence="1">
    <location>
        <begin position="92"/>
        <end position="113"/>
    </location>
</feature>
<dbReference type="InterPro" id="IPR029787">
    <property type="entry name" value="Nucleotide_cyclase"/>
</dbReference>
<keyword evidence="4" id="KW-1185">Reference proteome</keyword>
<dbReference type="SUPFAM" id="SSF55073">
    <property type="entry name" value="Nucleotide cyclase"/>
    <property type="match status" value="1"/>
</dbReference>
<dbReference type="Pfam" id="PF00211">
    <property type="entry name" value="Guanylate_cyc"/>
    <property type="match status" value="1"/>
</dbReference>
<evidence type="ECO:0000313" key="4">
    <source>
        <dbReference type="Proteomes" id="UP000278398"/>
    </source>
</evidence>
<evidence type="ECO:0000313" key="3">
    <source>
        <dbReference type="EMBL" id="RST86785.1"/>
    </source>
</evidence>
<dbReference type="GO" id="GO:0035556">
    <property type="term" value="P:intracellular signal transduction"/>
    <property type="evidence" value="ECO:0007669"/>
    <property type="project" value="InterPro"/>
</dbReference>
<dbReference type="GO" id="GO:0009190">
    <property type="term" value="P:cyclic nucleotide biosynthetic process"/>
    <property type="evidence" value="ECO:0007669"/>
    <property type="project" value="InterPro"/>
</dbReference>
<dbReference type="InterPro" id="IPR050697">
    <property type="entry name" value="Adenylyl/Guanylyl_Cyclase_3/4"/>
</dbReference>
<dbReference type="GO" id="GO:0004016">
    <property type="term" value="F:adenylate cyclase activity"/>
    <property type="evidence" value="ECO:0007669"/>
    <property type="project" value="UniProtKB-ARBA"/>
</dbReference>
<dbReference type="PANTHER" id="PTHR43081:SF1">
    <property type="entry name" value="ADENYLATE CYCLASE, TERMINAL-DIFFERENTIATION SPECIFIC"/>
    <property type="match status" value="1"/>
</dbReference>
<keyword evidence="1" id="KW-0812">Transmembrane</keyword>
<feature type="transmembrane region" description="Helical" evidence="1">
    <location>
        <begin position="190"/>
        <end position="207"/>
    </location>
</feature>
<dbReference type="RefSeq" id="WP_126699339.1">
    <property type="nucleotide sequence ID" value="NZ_RWKW01000031.1"/>
</dbReference>
<protein>
    <submittedName>
        <fullName evidence="3">Adenylate/guanylate cyclase domain-containing protein</fullName>
    </submittedName>
</protein>
<dbReference type="EMBL" id="RWKW01000031">
    <property type="protein sequence ID" value="RST86785.1"/>
    <property type="molecule type" value="Genomic_DNA"/>
</dbReference>
<sequence>MEPTALAAGAENTARRLLAEAASRAERQVAIVRVGLGCLMFLFVGTVWLVAPIDDRGLVEQLIAATVTAILVTLVGLAALAALRRARPTGRIAFLSSTADVLIVLANIGHTIVGGHAPGAFFSIFPAVWLIPVTMAAAALRYSPGLQVYVSGLFVVGLTLLAMVGGFVPIETRRAILPDYSFGFGVPPNVVRIIMIASAAFVLVLVARRGRRLLEQAVHETTSRLSLTRFVPRELAPLLAQPGMANLIAGRRQTVAIVFVDMRGSTARAEHTDPERFAVFMSSFRRRVMNAARAHGGMVDKFIGDGALIVFGVPEPAPDDAARAFACADMLVDLMARWNDKHDVQPPVAVGIGVQVGEVFCGLVGDLERLEFTVLGDPVNVAARLEKATKEHGTPILATAEAVAAAGVDWREVGVERLPGRTEPVRLMAPRRNGSD</sequence>
<dbReference type="PROSITE" id="PS50125">
    <property type="entry name" value="GUANYLATE_CYCLASE_2"/>
    <property type="match status" value="1"/>
</dbReference>
<dbReference type="Proteomes" id="UP000278398">
    <property type="component" value="Unassembled WGS sequence"/>
</dbReference>
<dbReference type="Gene3D" id="3.30.70.1230">
    <property type="entry name" value="Nucleotide cyclase"/>
    <property type="match status" value="1"/>
</dbReference>
<feature type="transmembrane region" description="Helical" evidence="1">
    <location>
        <begin position="119"/>
        <end position="140"/>
    </location>
</feature>
<dbReference type="PANTHER" id="PTHR43081">
    <property type="entry name" value="ADENYLATE CYCLASE, TERMINAL-DIFFERENTIATION SPECIFIC-RELATED"/>
    <property type="match status" value="1"/>
</dbReference>
<organism evidence="3 4">
    <name type="scientific">Aquibium carbonis</name>
    <dbReference type="NCBI Taxonomy" id="2495581"/>
    <lineage>
        <taxon>Bacteria</taxon>
        <taxon>Pseudomonadati</taxon>
        <taxon>Pseudomonadota</taxon>
        <taxon>Alphaproteobacteria</taxon>
        <taxon>Hyphomicrobiales</taxon>
        <taxon>Phyllobacteriaceae</taxon>
        <taxon>Aquibium</taxon>
    </lineage>
</organism>
<feature type="domain" description="Guanylate cyclase" evidence="2">
    <location>
        <begin position="256"/>
        <end position="386"/>
    </location>
</feature>
<comment type="caution">
    <text evidence="3">The sequence shown here is derived from an EMBL/GenBank/DDBJ whole genome shotgun (WGS) entry which is preliminary data.</text>
</comment>
<evidence type="ECO:0000259" key="2">
    <source>
        <dbReference type="PROSITE" id="PS50125"/>
    </source>
</evidence>
<keyword evidence="1" id="KW-1133">Transmembrane helix</keyword>